<dbReference type="InterPro" id="IPR036390">
    <property type="entry name" value="WH_DNA-bd_sf"/>
</dbReference>
<proteinExistence type="predicted"/>
<dbReference type="PANTHER" id="PTHR45526:SF1">
    <property type="entry name" value="TRANSCRIPTIONAL REGULATORY PROTEIN DCUR-RELATED"/>
    <property type="match status" value="1"/>
</dbReference>
<evidence type="ECO:0000256" key="9">
    <source>
        <dbReference type="PIRNR" id="PIRNR006171"/>
    </source>
</evidence>
<evidence type="ECO:0000256" key="8">
    <source>
        <dbReference type="ARBA" id="ARBA00023163"/>
    </source>
</evidence>
<evidence type="ECO:0000256" key="11">
    <source>
        <dbReference type="SAM" id="MobiDB-lite"/>
    </source>
</evidence>
<sequence>MTSGNGGEDGGAIRVLIVDDDFMVAQVHRRLVERVPGFTVVGEARTGAEALRSAAELRPDLLLLDVYLPDLSGIEVLRRLRRGGGPDVDALIITAARDVATVRQALHGGAVHYIIKPFDAETLRSRLDGYREMRRVLDDGAPRQADVDRLFGGGAPGAPAATAPQVGGHMPKGLTPESAGLVERELRRAGEASASECAELTGLSRVSARRYLEFFVQEGKAEVRLRYGTAGRPERRYRLTDRN</sequence>
<evidence type="ECO:0000313" key="14">
    <source>
        <dbReference type="Proteomes" id="UP001595923"/>
    </source>
</evidence>
<evidence type="ECO:0000256" key="6">
    <source>
        <dbReference type="ARBA" id="ARBA00023125"/>
    </source>
</evidence>
<dbReference type="Pfam" id="PF00072">
    <property type="entry name" value="Response_reg"/>
    <property type="match status" value="1"/>
</dbReference>
<dbReference type="SUPFAM" id="SSF52172">
    <property type="entry name" value="CheY-like"/>
    <property type="match status" value="1"/>
</dbReference>
<evidence type="ECO:0000256" key="4">
    <source>
        <dbReference type="ARBA" id="ARBA00023012"/>
    </source>
</evidence>
<feature type="region of interest" description="Disordered" evidence="11">
    <location>
        <begin position="152"/>
        <end position="176"/>
    </location>
</feature>
<evidence type="ECO:0000313" key="13">
    <source>
        <dbReference type="EMBL" id="MFC4562114.1"/>
    </source>
</evidence>
<keyword evidence="6 9" id="KW-0238">DNA-binding</keyword>
<dbReference type="InterPro" id="IPR051271">
    <property type="entry name" value="2C-system_Tx_regulators"/>
</dbReference>
<keyword evidence="2 9" id="KW-0963">Cytoplasm</keyword>
<keyword evidence="3 10" id="KW-0597">Phosphoprotein</keyword>
<dbReference type="InterPro" id="IPR011006">
    <property type="entry name" value="CheY-like_superfamily"/>
</dbReference>
<dbReference type="EMBL" id="JBHSFQ010000006">
    <property type="protein sequence ID" value="MFC4562114.1"/>
    <property type="molecule type" value="Genomic_DNA"/>
</dbReference>
<organism evidence="13 14">
    <name type="scientific">Nocardiopsis mangrovi</name>
    <dbReference type="NCBI Taxonomy" id="1179818"/>
    <lineage>
        <taxon>Bacteria</taxon>
        <taxon>Bacillati</taxon>
        <taxon>Actinomycetota</taxon>
        <taxon>Actinomycetes</taxon>
        <taxon>Streptosporangiales</taxon>
        <taxon>Nocardiopsidaceae</taxon>
        <taxon>Nocardiopsis</taxon>
    </lineage>
</organism>
<keyword evidence="14" id="KW-1185">Reference proteome</keyword>
<feature type="modified residue" description="4-aspartylphosphate" evidence="10">
    <location>
        <position position="65"/>
    </location>
</feature>
<dbReference type="InterPro" id="IPR036388">
    <property type="entry name" value="WH-like_DNA-bd_sf"/>
</dbReference>
<protein>
    <recommendedName>
        <fullName evidence="9">Transcriptional regulatory protein</fullName>
    </recommendedName>
</protein>
<keyword evidence="8 9" id="KW-0804">Transcription</keyword>
<dbReference type="PANTHER" id="PTHR45526">
    <property type="entry name" value="TRANSCRIPTIONAL REGULATORY PROTEIN DPIA"/>
    <property type="match status" value="1"/>
</dbReference>
<evidence type="ECO:0000256" key="5">
    <source>
        <dbReference type="ARBA" id="ARBA00023015"/>
    </source>
</evidence>
<keyword evidence="4 9" id="KW-0902">Two-component regulatory system</keyword>
<comment type="caution">
    <text evidence="13">The sequence shown here is derived from an EMBL/GenBank/DDBJ whole genome shotgun (WGS) entry which is preliminary data.</text>
</comment>
<dbReference type="RefSeq" id="WP_378573005.1">
    <property type="nucleotide sequence ID" value="NZ_JBHSFQ010000006.1"/>
</dbReference>
<dbReference type="SUPFAM" id="SSF46785">
    <property type="entry name" value="Winged helix' DNA-binding domain"/>
    <property type="match status" value="1"/>
</dbReference>
<keyword evidence="7 9" id="KW-0010">Activator</keyword>
<evidence type="ECO:0000256" key="2">
    <source>
        <dbReference type="ARBA" id="ARBA00022490"/>
    </source>
</evidence>
<dbReference type="CDD" id="cd19925">
    <property type="entry name" value="REC_citrate_TCS"/>
    <property type="match status" value="1"/>
</dbReference>
<dbReference type="InterPro" id="IPR001789">
    <property type="entry name" value="Sig_transdc_resp-reg_receiver"/>
</dbReference>
<evidence type="ECO:0000256" key="7">
    <source>
        <dbReference type="ARBA" id="ARBA00023159"/>
    </source>
</evidence>
<reference evidence="14" key="1">
    <citation type="journal article" date="2019" name="Int. J. Syst. Evol. Microbiol.">
        <title>The Global Catalogue of Microorganisms (GCM) 10K type strain sequencing project: providing services to taxonomists for standard genome sequencing and annotation.</title>
        <authorList>
            <consortium name="The Broad Institute Genomics Platform"/>
            <consortium name="The Broad Institute Genome Sequencing Center for Infectious Disease"/>
            <person name="Wu L."/>
            <person name="Ma J."/>
        </authorList>
    </citation>
    <scope>NUCLEOTIDE SEQUENCE [LARGE SCALE GENOMIC DNA]</scope>
    <source>
        <strain evidence="14">XZYJ18</strain>
    </source>
</reference>
<dbReference type="PIRSF" id="PIRSF006171">
    <property type="entry name" value="RR_citrat_malat"/>
    <property type="match status" value="1"/>
</dbReference>
<dbReference type="SMART" id="SM00448">
    <property type="entry name" value="REC"/>
    <property type="match status" value="1"/>
</dbReference>
<dbReference type="InterPro" id="IPR024187">
    <property type="entry name" value="Sig_transdc_resp-reg_cit/mal"/>
</dbReference>
<evidence type="ECO:0000256" key="3">
    <source>
        <dbReference type="ARBA" id="ARBA00022553"/>
    </source>
</evidence>
<dbReference type="Gene3D" id="3.40.50.2300">
    <property type="match status" value="1"/>
</dbReference>
<evidence type="ECO:0000259" key="12">
    <source>
        <dbReference type="PROSITE" id="PS50110"/>
    </source>
</evidence>
<dbReference type="Gene3D" id="1.10.10.10">
    <property type="entry name" value="Winged helix-like DNA-binding domain superfamily/Winged helix DNA-binding domain"/>
    <property type="match status" value="1"/>
</dbReference>
<evidence type="ECO:0000256" key="1">
    <source>
        <dbReference type="ARBA" id="ARBA00004496"/>
    </source>
</evidence>
<name>A0ABV9DW53_9ACTN</name>
<dbReference type="PROSITE" id="PS50110">
    <property type="entry name" value="RESPONSE_REGULATORY"/>
    <property type="match status" value="1"/>
</dbReference>
<gene>
    <name evidence="13" type="ORF">ACFO4E_09625</name>
</gene>
<dbReference type="Proteomes" id="UP001595923">
    <property type="component" value="Unassembled WGS sequence"/>
</dbReference>
<accession>A0ABV9DW53</accession>
<evidence type="ECO:0000256" key="10">
    <source>
        <dbReference type="PROSITE-ProRule" id="PRU00169"/>
    </source>
</evidence>
<keyword evidence="5 9" id="KW-0805">Transcription regulation</keyword>
<feature type="domain" description="Response regulatory" evidence="12">
    <location>
        <begin position="14"/>
        <end position="131"/>
    </location>
</feature>
<comment type="subcellular location">
    <subcellularLocation>
        <location evidence="1 9">Cytoplasm</location>
    </subcellularLocation>
</comment>
<feature type="compositionally biased region" description="Low complexity" evidence="11">
    <location>
        <begin position="157"/>
        <end position="168"/>
    </location>
</feature>